<feature type="transmembrane region" description="Helical" evidence="1">
    <location>
        <begin position="83"/>
        <end position="103"/>
    </location>
</feature>
<dbReference type="Proteomes" id="UP001329430">
    <property type="component" value="Chromosome 5"/>
</dbReference>
<proteinExistence type="predicted"/>
<dbReference type="InterPro" id="IPR036259">
    <property type="entry name" value="MFS_trans_sf"/>
</dbReference>
<feature type="transmembrane region" description="Helical" evidence="1">
    <location>
        <begin position="109"/>
        <end position="135"/>
    </location>
</feature>
<sequence length="451" mass="50204">MAKEINRVPPDGGWGWVIMFSYVISNLLIVPMQQNFGLLFKNSFSRMEMTGTNVTSIISTNISLSLLICTCTGPLIKRFGIRSLAVGGAILFTIGILTLTFATSYTNFMISYGILTGIGEGIIRLTNSLSLNLYFLKRRRKVAGVALAIRSMGSIIFPQLIVSLLPFYGTASSVLIIGGICFHTVCVSLLLRPVEWYMKKAPHPKRTSATSRDVEICLLGVSEKSTNELTQGTFKRILQNIIHYYDLTLFKNPNFLSIAFGMMFSVFADVSFETLFPLVLSDLNLDNQQIATFLSTSHISNVLVRIFIPIIGDYFKLTSKFMYGLGCCIVISGRFLVIYFASTENLAIPILWGVAHGIKTVYWVVIIADNIPPKQYPSAESIYLVLNGTTCLLGGPLLGWIKDVTGTYVSCVYVLNAFTFVTVSLWLSEWFYSVFKKKMTSRKANECLQTE</sequence>
<dbReference type="Gene3D" id="1.20.1250.20">
    <property type="entry name" value="MFS general substrate transporter like domains"/>
    <property type="match status" value="1"/>
</dbReference>
<accession>A0AAN7V8R2</accession>
<dbReference type="SUPFAM" id="SSF103473">
    <property type="entry name" value="MFS general substrate transporter"/>
    <property type="match status" value="1"/>
</dbReference>
<dbReference type="InterPro" id="IPR011701">
    <property type="entry name" value="MFS"/>
</dbReference>
<dbReference type="PANTHER" id="PTHR11360:SF237">
    <property type="entry name" value="MONOCARBOXYLATE TRANSPORTER 12-B-LIKE PROTEIN"/>
    <property type="match status" value="1"/>
</dbReference>
<keyword evidence="1" id="KW-1133">Transmembrane helix</keyword>
<feature type="transmembrane region" description="Helical" evidence="1">
    <location>
        <begin position="167"/>
        <end position="191"/>
    </location>
</feature>
<feature type="transmembrane region" description="Helical" evidence="1">
    <location>
        <begin position="12"/>
        <end position="34"/>
    </location>
</feature>
<keyword evidence="1" id="KW-0472">Membrane</keyword>
<evidence type="ECO:0000256" key="1">
    <source>
        <dbReference type="SAM" id="Phobius"/>
    </source>
</evidence>
<feature type="transmembrane region" description="Helical" evidence="1">
    <location>
        <begin position="320"/>
        <end position="340"/>
    </location>
</feature>
<dbReference type="PANTHER" id="PTHR11360">
    <property type="entry name" value="MONOCARBOXYLATE TRANSPORTER"/>
    <property type="match status" value="1"/>
</dbReference>
<feature type="transmembrane region" description="Helical" evidence="1">
    <location>
        <begin position="54"/>
        <end position="76"/>
    </location>
</feature>
<feature type="transmembrane region" description="Helical" evidence="1">
    <location>
        <begin position="346"/>
        <end position="369"/>
    </location>
</feature>
<comment type="caution">
    <text evidence="2">The sequence shown here is derived from an EMBL/GenBank/DDBJ whole genome shotgun (WGS) entry which is preliminary data.</text>
</comment>
<feature type="transmembrane region" description="Helical" evidence="1">
    <location>
        <begin position="142"/>
        <end position="161"/>
    </location>
</feature>
<feature type="transmembrane region" description="Helical" evidence="1">
    <location>
        <begin position="381"/>
        <end position="401"/>
    </location>
</feature>
<reference evidence="2 3" key="1">
    <citation type="journal article" date="2024" name="Insects">
        <title>An Improved Chromosome-Level Genome Assembly of the Firefly Pyrocoelia pectoralis.</title>
        <authorList>
            <person name="Fu X."/>
            <person name="Meyer-Rochow V.B."/>
            <person name="Ballantyne L."/>
            <person name="Zhu X."/>
        </authorList>
    </citation>
    <scope>NUCLEOTIDE SEQUENCE [LARGE SCALE GENOMIC DNA]</scope>
    <source>
        <strain evidence="2">XCY_ONT2</strain>
    </source>
</reference>
<dbReference type="AlphaFoldDB" id="A0AAN7V8R2"/>
<dbReference type="EMBL" id="JAVRBK010000005">
    <property type="protein sequence ID" value="KAK5644020.1"/>
    <property type="molecule type" value="Genomic_DNA"/>
</dbReference>
<feature type="transmembrane region" description="Helical" evidence="1">
    <location>
        <begin position="255"/>
        <end position="278"/>
    </location>
</feature>
<gene>
    <name evidence="2" type="ORF">RI129_007865</name>
</gene>
<evidence type="ECO:0000313" key="3">
    <source>
        <dbReference type="Proteomes" id="UP001329430"/>
    </source>
</evidence>
<keyword evidence="3" id="KW-1185">Reference proteome</keyword>
<keyword evidence="1" id="KW-0812">Transmembrane</keyword>
<name>A0AAN7V8R2_9COLE</name>
<organism evidence="2 3">
    <name type="scientific">Pyrocoelia pectoralis</name>
    <dbReference type="NCBI Taxonomy" id="417401"/>
    <lineage>
        <taxon>Eukaryota</taxon>
        <taxon>Metazoa</taxon>
        <taxon>Ecdysozoa</taxon>
        <taxon>Arthropoda</taxon>
        <taxon>Hexapoda</taxon>
        <taxon>Insecta</taxon>
        <taxon>Pterygota</taxon>
        <taxon>Neoptera</taxon>
        <taxon>Endopterygota</taxon>
        <taxon>Coleoptera</taxon>
        <taxon>Polyphaga</taxon>
        <taxon>Elateriformia</taxon>
        <taxon>Elateroidea</taxon>
        <taxon>Lampyridae</taxon>
        <taxon>Lampyrinae</taxon>
        <taxon>Pyrocoelia</taxon>
    </lineage>
</organism>
<dbReference type="InterPro" id="IPR050327">
    <property type="entry name" value="Proton-linked_MCT"/>
</dbReference>
<evidence type="ECO:0000313" key="2">
    <source>
        <dbReference type="EMBL" id="KAK5644020.1"/>
    </source>
</evidence>
<protein>
    <submittedName>
        <fullName evidence="2">Uncharacterized protein</fullName>
    </submittedName>
</protein>
<dbReference type="GO" id="GO:0008028">
    <property type="term" value="F:monocarboxylic acid transmembrane transporter activity"/>
    <property type="evidence" value="ECO:0007669"/>
    <property type="project" value="TreeGrafter"/>
</dbReference>
<feature type="transmembrane region" description="Helical" evidence="1">
    <location>
        <begin position="413"/>
        <end position="435"/>
    </location>
</feature>
<dbReference type="Pfam" id="PF07690">
    <property type="entry name" value="MFS_1"/>
    <property type="match status" value="1"/>
</dbReference>